<name>A0AAD3NH54_LATJO</name>
<sequence>MKQLQSLQLENNPLQSPPAQICIKGKVHIFKYLSIEACRSEKMPDSLYLPVMERLSLSRPTTG</sequence>
<comment type="caution">
    <text evidence="1">The sequence shown here is derived from an EMBL/GenBank/DDBJ whole genome shotgun (WGS) entry which is preliminary data.</text>
</comment>
<dbReference type="EMBL" id="BRZM01001258">
    <property type="protein sequence ID" value="GLD72851.1"/>
    <property type="molecule type" value="Genomic_DNA"/>
</dbReference>
<feature type="non-terminal residue" evidence="1">
    <location>
        <position position="63"/>
    </location>
</feature>
<organism evidence="1 2">
    <name type="scientific">Lates japonicus</name>
    <name type="common">Japanese lates</name>
    <dbReference type="NCBI Taxonomy" id="270547"/>
    <lineage>
        <taxon>Eukaryota</taxon>
        <taxon>Metazoa</taxon>
        <taxon>Chordata</taxon>
        <taxon>Craniata</taxon>
        <taxon>Vertebrata</taxon>
        <taxon>Euteleostomi</taxon>
        <taxon>Actinopterygii</taxon>
        <taxon>Neopterygii</taxon>
        <taxon>Teleostei</taxon>
        <taxon>Neoteleostei</taxon>
        <taxon>Acanthomorphata</taxon>
        <taxon>Carangaria</taxon>
        <taxon>Carangaria incertae sedis</taxon>
        <taxon>Centropomidae</taxon>
        <taxon>Lates</taxon>
    </lineage>
</organism>
<keyword evidence="2" id="KW-1185">Reference proteome</keyword>
<accession>A0AAD3NH54</accession>
<dbReference type="AlphaFoldDB" id="A0AAD3NH54"/>
<evidence type="ECO:0000313" key="1">
    <source>
        <dbReference type="EMBL" id="GLD72851.1"/>
    </source>
</evidence>
<protein>
    <submittedName>
        <fullName evidence="1">Leucine-rich repeat and calponin homology domain-containing protein 1 isoform X11</fullName>
    </submittedName>
</protein>
<proteinExistence type="predicted"/>
<gene>
    <name evidence="1" type="ORF">AKAME5_002417600</name>
</gene>
<dbReference type="Proteomes" id="UP001279410">
    <property type="component" value="Unassembled WGS sequence"/>
</dbReference>
<reference evidence="1" key="1">
    <citation type="submission" date="2022-08" db="EMBL/GenBank/DDBJ databases">
        <title>Genome sequencing of akame (Lates japonicus).</title>
        <authorList>
            <person name="Hashiguchi Y."/>
            <person name="Takahashi H."/>
        </authorList>
    </citation>
    <scope>NUCLEOTIDE SEQUENCE</scope>
    <source>
        <strain evidence="1">Kochi</strain>
    </source>
</reference>
<evidence type="ECO:0000313" key="2">
    <source>
        <dbReference type="Proteomes" id="UP001279410"/>
    </source>
</evidence>